<organism evidence="3 4">
    <name type="scientific">Aphanomyces stellatus</name>
    <dbReference type="NCBI Taxonomy" id="120398"/>
    <lineage>
        <taxon>Eukaryota</taxon>
        <taxon>Sar</taxon>
        <taxon>Stramenopiles</taxon>
        <taxon>Oomycota</taxon>
        <taxon>Saprolegniomycetes</taxon>
        <taxon>Saprolegniales</taxon>
        <taxon>Verrucalvaceae</taxon>
        <taxon>Aphanomyces</taxon>
    </lineage>
</organism>
<reference evidence="2" key="2">
    <citation type="submission" date="2019-06" db="EMBL/GenBank/DDBJ databases">
        <title>Genomics analysis of Aphanomyces spp. identifies a new class of oomycete effector associated with host adaptation.</title>
        <authorList>
            <person name="Gaulin E."/>
        </authorList>
    </citation>
    <scope>NUCLEOTIDE SEQUENCE</scope>
    <source>
        <strain evidence="2">CBS 578.67</strain>
    </source>
</reference>
<sequence length="410" mass="44397">MPTSTARRLLEEIFASKRIQCAISLTGGGGNVAGDLLGTCGASSTLLELTLPYYQQSLLNYLNLPADIVKREAPTKFSFSSQEVAMLMAKESLERARRLVPLEDAATCVGVGCTAALVSLQPRKGSHRAYVTLHSAHGIHNYKLEMHKGARSRKEEDETVGNLIVLALANAANIDTSHLATEITSHDDDVLTVEPTTTFDNSFPDVLTSFASSIAFLPFHDTLLRDMPWRKMLVVPGSFNPIHDGHVRFAAAAQRLLHSATGDTFPPLFELSIQNADKGTVNVEDIETRVRGIVQDRKQAAVLTNASLFLDKAALFPSCAFAVGADTAVRLVDLKYYGNDPSNLWLALSKIAAVGCCFVVAGRLVGDMFVSAEAAVAQVPPPFRSMFHAIPEAEFRLDLSSTQLRQQAAL</sequence>
<dbReference type="Gene3D" id="3.90.950.20">
    <property type="entry name" value="CinA-like"/>
    <property type="match status" value="1"/>
</dbReference>
<dbReference type="Proteomes" id="UP000332933">
    <property type="component" value="Unassembled WGS sequence"/>
</dbReference>
<evidence type="ECO:0000259" key="1">
    <source>
        <dbReference type="Pfam" id="PF01467"/>
    </source>
</evidence>
<keyword evidence="4" id="KW-1185">Reference proteome</keyword>
<gene>
    <name evidence="3" type="primary">Aste57867_2350</name>
    <name evidence="2" type="ORF">As57867_002345</name>
    <name evidence="3" type="ORF">ASTE57867_2350</name>
</gene>
<reference evidence="3 4" key="1">
    <citation type="submission" date="2019-03" db="EMBL/GenBank/DDBJ databases">
        <authorList>
            <person name="Gaulin E."/>
            <person name="Dumas B."/>
        </authorList>
    </citation>
    <scope>NUCLEOTIDE SEQUENCE [LARGE SCALE GENOMIC DNA]</scope>
    <source>
        <strain evidence="3">CBS 568.67</strain>
    </source>
</reference>
<protein>
    <submittedName>
        <fullName evidence="3">Aste57867_2350 protein</fullName>
    </submittedName>
</protein>
<name>A0A485KCJ5_9STRA</name>
<accession>A0A485KCJ5</accession>
<dbReference type="AlphaFoldDB" id="A0A485KCJ5"/>
<dbReference type="GO" id="GO:0016887">
    <property type="term" value="F:ATP hydrolysis activity"/>
    <property type="evidence" value="ECO:0007669"/>
    <property type="project" value="TreeGrafter"/>
</dbReference>
<dbReference type="PANTHER" id="PTHR31285:SF0">
    <property type="entry name" value="NICOTINAMIDE MONONUCLEOTIDE ADENYLYLTRANSFERASE"/>
    <property type="match status" value="1"/>
</dbReference>
<evidence type="ECO:0000313" key="3">
    <source>
        <dbReference type="EMBL" id="VFT79551.1"/>
    </source>
</evidence>
<dbReference type="InterPro" id="IPR036653">
    <property type="entry name" value="CinA-like_C"/>
</dbReference>
<dbReference type="SUPFAM" id="SSF52374">
    <property type="entry name" value="Nucleotidylyl transferase"/>
    <property type="match status" value="1"/>
</dbReference>
<dbReference type="InterPro" id="IPR014729">
    <property type="entry name" value="Rossmann-like_a/b/a_fold"/>
</dbReference>
<dbReference type="OrthoDB" id="5591297at2759"/>
<proteinExistence type="predicted"/>
<evidence type="ECO:0000313" key="2">
    <source>
        <dbReference type="EMBL" id="KAF0717319.1"/>
    </source>
</evidence>
<evidence type="ECO:0000313" key="4">
    <source>
        <dbReference type="Proteomes" id="UP000332933"/>
    </source>
</evidence>
<dbReference type="GO" id="GO:0005737">
    <property type="term" value="C:cytoplasm"/>
    <property type="evidence" value="ECO:0007669"/>
    <property type="project" value="TreeGrafter"/>
</dbReference>
<dbReference type="PANTHER" id="PTHR31285">
    <property type="entry name" value="NICOTINAMIDE MONONUCLEOTIDE ADENYLYLTRANSFERASE"/>
    <property type="match status" value="1"/>
</dbReference>
<dbReference type="InterPro" id="IPR004821">
    <property type="entry name" value="Cyt_trans-like"/>
</dbReference>
<dbReference type="GO" id="GO:0005634">
    <property type="term" value="C:nucleus"/>
    <property type="evidence" value="ECO:0007669"/>
    <property type="project" value="TreeGrafter"/>
</dbReference>
<dbReference type="GO" id="GO:0000309">
    <property type="term" value="F:nicotinamide-nucleotide adenylyltransferase activity"/>
    <property type="evidence" value="ECO:0007669"/>
    <property type="project" value="TreeGrafter"/>
</dbReference>
<dbReference type="EMBL" id="VJMH01000268">
    <property type="protein sequence ID" value="KAF0717319.1"/>
    <property type="molecule type" value="Genomic_DNA"/>
</dbReference>
<feature type="domain" description="Cytidyltransferase-like" evidence="1">
    <location>
        <begin position="235"/>
        <end position="406"/>
    </location>
</feature>
<dbReference type="Pfam" id="PF01467">
    <property type="entry name" value="CTP_transf_like"/>
    <property type="match status" value="1"/>
</dbReference>
<dbReference type="EMBL" id="CAADRA010000268">
    <property type="protein sequence ID" value="VFT79551.1"/>
    <property type="molecule type" value="Genomic_DNA"/>
</dbReference>
<dbReference type="Gene3D" id="3.40.50.620">
    <property type="entry name" value="HUPs"/>
    <property type="match status" value="1"/>
</dbReference>